<name>A0A2H0BTL7_9BACT</name>
<dbReference type="EMBL" id="PCTA01000036">
    <property type="protein sequence ID" value="PIP61025.1"/>
    <property type="molecule type" value="Genomic_DNA"/>
</dbReference>
<evidence type="ECO:0000313" key="3">
    <source>
        <dbReference type="Proteomes" id="UP000231246"/>
    </source>
</evidence>
<keyword evidence="1" id="KW-0812">Transmembrane</keyword>
<proteinExistence type="predicted"/>
<accession>A0A2H0BTL7</accession>
<evidence type="ECO:0000313" key="2">
    <source>
        <dbReference type="EMBL" id="PIP61025.1"/>
    </source>
</evidence>
<sequence>IVNSSYAHVYTVTPEKFYGLYKQRVRWTYGFLNNSLDYREMFFNKKYGHIGLFVLPIGIISIFTSLYIVANLLLSFTSKVLNSFAKFRAVGFGSSFELPSFDWYFINTGTLPIITITAIGFSITILVLALRLSEGKAKFSKGVLYYLSLYGFIVPFWLVRALFDTLFRKQISWR</sequence>
<feature type="transmembrane region" description="Helical" evidence="1">
    <location>
        <begin position="104"/>
        <end position="130"/>
    </location>
</feature>
<keyword evidence="1" id="KW-1133">Transmembrane helix</keyword>
<dbReference type="Proteomes" id="UP000231246">
    <property type="component" value="Unassembled WGS sequence"/>
</dbReference>
<protein>
    <recommendedName>
        <fullName evidence="4">Glycosyltransferase 2-like domain-containing protein</fullName>
    </recommendedName>
</protein>
<dbReference type="AlphaFoldDB" id="A0A2H0BTL7"/>
<evidence type="ECO:0000256" key="1">
    <source>
        <dbReference type="SAM" id="Phobius"/>
    </source>
</evidence>
<evidence type="ECO:0008006" key="4">
    <source>
        <dbReference type="Google" id="ProtNLM"/>
    </source>
</evidence>
<keyword evidence="1" id="KW-0472">Membrane</keyword>
<feature type="non-terminal residue" evidence="2">
    <location>
        <position position="1"/>
    </location>
</feature>
<reference evidence="2 3" key="1">
    <citation type="submission" date="2017-09" db="EMBL/GenBank/DDBJ databases">
        <title>Depth-based differentiation of microbial function through sediment-hosted aquifers and enrichment of novel symbionts in the deep terrestrial subsurface.</title>
        <authorList>
            <person name="Probst A.J."/>
            <person name="Ladd B."/>
            <person name="Jarett J.K."/>
            <person name="Geller-Mcgrath D.E."/>
            <person name="Sieber C.M."/>
            <person name="Emerson J.B."/>
            <person name="Anantharaman K."/>
            <person name="Thomas B.C."/>
            <person name="Malmstrom R."/>
            <person name="Stieglmeier M."/>
            <person name="Klingl A."/>
            <person name="Woyke T."/>
            <person name="Ryan C.M."/>
            <person name="Banfield J.F."/>
        </authorList>
    </citation>
    <scope>NUCLEOTIDE SEQUENCE [LARGE SCALE GENOMIC DNA]</scope>
    <source>
        <strain evidence="2">CG22_combo_CG10-13_8_21_14_all_38_20</strain>
    </source>
</reference>
<feature type="transmembrane region" description="Helical" evidence="1">
    <location>
        <begin position="50"/>
        <end position="74"/>
    </location>
</feature>
<comment type="caution">
    <text evidence="2">The sequence shown here is derived from an EMBL/GenBank/DDBJ whole genome shotgun (WGS) entry which is preliminary data.</text>
</comment>
<gene>
    <name evidence="2" type="ORF">COW99_06230</name>
</gene>
<organism evidence="2 3">
    <name type="scientific">Candidatus Roizmanbacteria bacterium CG22_combo_CG10-13_8_21_14_all_38_20</name>
    <dbReference type="NCBI Taxonomy" id="1974862"/>
    <lineage>
        <taxon>Bacteria</taxon>
        <taxon>Candidatus Roizmaniibacteriota</taxon>
    </lineage>
</organism>
<feature type="transmembrane region" description="Helical" evidence="1">
    <location>
        <begin position="142"/>
        <end position="163"/>
    </location>
</feature>